<dbReference type="EMBL" id="CP028845">
    <property type="protein sequence ID" value="AWB26036.1"/>
    <property type="molecule type" value="Genomic_DNA"/>
</dbReference>
<proteinExistence type="predicted"/>
<dbReference type="AlphaFoldDB" id="A0A2R4WWX6"/>
<sequence length="87" mass="9317">MAFVTDVKLAANGRMLLPQAVREAMGITGETRIIVTVDGTDVRLSPITNVVSKLQALYRQHATQDADSAAFLDERRADDGDGQDASA</sequence>
<dbReference type="Proteomes" id="UP000244755">
    <property type="component" value="Plasmid unnamed1"/>
</dbReference>
<keyword evidence="4" id="KW-0614">Plasmid</keyword>
<dbReference type="InterPro" id="IPR007159">
    <property type="entry name" value="SpoVT-AbrB_dom"/>
</dbReference>
<evidence type="ECO:0000259" key="3">
    <source>
        <dbReference type="PROSITE" id="PS51740"/>
    </source>
</evidence>
<dbReference type="PROSITE" id="PS51740">
    <property type="entry name" value="SPOVT_ABRB"/>
    <property type="match status" value="1"/>
</dbReference>
<dbReference type="InterPro" id="IPR037914">
    <property type="entry name" value="SpoVT-AbrB_sf"/>
</dbReference>
<name>A0A2R4WWX6_9HYPH</name>
<dbReference type="RefSeq" id="WP_099957613.1">
    <property type="nucleotide sequence ID" value="NZ_CP028845.1"/>
</dbReference>
<accession>A0A2R4WWX6</accession>
<evidence type="ECO:0000313" key="5">
    <source>
        <dbReference type="Proteomes" id="UP000244755"/>
    </source>
</evidence>
<keyword evidence="1 4" id="KW-0238">DNA-binding</keyword>
<organism evidence="4 5">
    <name type="scientific">Methylobacterium currus</name>
    <dbReference type="NCBI Taxonomy" id="2051553"/>
    <lineage>
        <taxon>Bacteria</taxon>
        <taxon>Pseudomonadati</taxon>
        <taxon>Pseudomonadota</taxon>
        <taxon>Alphaproteobacteria</taxon>
        <taxon>Hyphomicrobiales</taxon>
        <taxon>Methylobacteriaceae</taxon>
        <taxon>Methylobacterium</taxon>
    </lineage>
</organism>
<protein>
    <submittedName>
        <fullName evidence="4">AbrB/MazE/SpoVT family DNA-binding domain-containing protein</fullName>
    </submittedName>
</protein>
<reference evidence="4 5" key="1">
    <citation type="submission" date="2018-04" db="EMBL/GenBank/DDBJ databases">
        <title>Methylobacterium sp. PR1016A genome.</title>
        <authorList>
            <person name="Park W."/>
        </authorList>
    </citation>
    <scope>NUCLEOTIDE SEQUENCE [LARGE SCALE GENOMIC DNA]</scope>
    <source>
        <strain evidence="4 5">PR1016A</strain>
        <plasmid evidence="4 5">unnamed1</plasmid>
    </source>
</reference>
<geneLocation type="plasmid" evidence="4 5">
    <name>unnamed1</name>
</geneLocation>
<feature type="region of interest" description="Disordered" evidence="2">
    <location>
        <begin position="68"/>
        <end position="87"/>
    </location>
</feature>
<keyword evidence="5" id="KW-1185">Reference proteome</keyword>
<dbReference type="SMART" id="SM00966">
    <property type="entry name" value="SpoVT_AbrB"/>
    <property type="match status" value="1"/>
</dbReference>
<dbReference type="SUPFAM" id="SSF89447">
    <property type="entry name" value="AbrB/MazE/MraZ-like"/>
    <property type="match status" value="1"/>
</dbReference>
<dbReference type="KEGG" id="mee:DA075_34705"/>
<evidence type="ECO:0000256" key="2">
    <source>
        <dbReference type="SAM" id="MobiDB-lite"/>
    </source>
</evidence>
<evidence type="ECO:0000256" key="1">
    <source>
        <dbReference type="PROSITE-ProRule" id="PRU01076"/>
    </source>
</evidence>
<gene>
    <name evidence="4" type="ORF">DA075_34705</name>
</gene>
<evidence type="ECO:0000313" key="4">
    <source>
        <dbReference type="EMBL" id="AWB26036.1"/>
    </source>
</evidence>
<feature type="domain" description="SpoVT-AbrB" evidence="3">
    <location>
        <begin position="4"/>
        <end position="49"/>
    </location>
</feature>
<dbReference type="GO" id="GO:0003677">
    <property type="term" value="F:DNA binding"/>
    <property type="evidence" value="ECO:0007669"/>
    <property type="project" value="UniProtKB-UniRule"/>
</dbReference>
<dbReference type="OrthoDB" id="7916886at2"/>